<reference evidence="1" key="1">
    <citation type="submission" date="2019-05" db="EMBL/GenBank/DDBJ databases">
        <title>Revised genome assembly of Burkholderiaceae (previously Ralstonia) sp. PBA.</title>
        <authorList>
            <person name="Gan H.M."/>
        </authorList>
    </citation>
    <scope>NUCLEOTIDE SEQUENCE</scope>
    <source>
        <strain evidence="1">PBA</strain>
    </source>
</reference>
<dbReference type="Proteomes" id="UP000004277">
    <property type="component" value="Unassembled WGS sequence"/>
</dbReference>
<name>A0ACD3SRB1_9BURK</name>
<comment type="caution">
    <text evidence="1">The sequence shown here is derived from an EMBL/GenBank/DDBJ whole genome shotgun (WGS) entry which is preliminary data.</text>
</comment>
<proteinExistence type="predicted"/>
<dbReference type="EMBL" id="AKCV02000015">
    <property type="protein sequence ID" value="TMS58799.1"/>
    <property type="molecule type" value="Genomic_DNA"/>
</dbReference>
<keyword evidence="2" id="KW-1185">Reference proteome</keyword>
<evidence type="ECO:0000313" key="1">
    <source>
        <dbReference type="EMBL" id="TMS58799.1"/>
    </source>
</evidence>
<accession>A0ACD3SRB1</accession>
<evidence type="ECO:0000313" key="2">
    <source>
        <dbReference type="Proteomes" id="UP000004277"/>
    </source>
</evidence>
<sequence>MKALLRVILLLDAVLQVLVGIILLLAPMQSIYAGLQLPQPAPALYGQMLGVLLIGFAWLLARAAFNGHMTAPVASVTGNVNLACAVLIIVWLVFFDLPVSGAGRIWLPVLAAVMALFAAVEIPAAAAVVRREKAQRAAAREATVDTTPTGVPVTPAPATLDPTWRDPVFTHDVTPVNADSTQSDHARQNPHP</sequence>
<protein>
    <submittedName>
        <fullName evidence="1">Uncharacterized protein</fullName>
    </submittedName>
</protein>
<organism evidence="1 2">
    <name type="scientific">Imbroritus primus</name>
    <dbReference type="NCBI Taxonomy" id="3058603"/>
    <lineage>
        <taxon>Bacteria</taxon>
        <taxon>Pseudomonadati</taxon>
        <taxon>Pseudomonadota</taxon>
        <taxon>Betaproteobacteria</taxon>
        <taxon>Burkholderiales</taxon>
        <taxon>Burkholderiaceae</taxon>
        <taxon>Imbroritus</taxon>
    </lineage>
</organism>
<gene>
    <name evidence="1" type="ORF">MW7_008850</name>
</gene>